<feature type="region of interest" description="Disordered" evidence="1">
    <location>
        <begin position="1"/>
        <end position="23"/>
    </location>
</feature>
<evidence type="ECO:0000256" key="1">
    <source>
        <dbReference type="SAM" id="MobiDB-lite"/>
    </source>
</evidence>
<dbReference type="GeneTree" id="ENSGT00940000154894"/>
<evidence type="ECO:0000313" key="2">
    <source>
        <dbReference type="Ensembl" id="ENSUAMP00000028114.1"/>
    </source>
</evidence>
<organism evidence="2 3">
    <name type="scientific">Ursus americanus</name>
    <name type="common">American black bear</name>
    <name type="synonym">Euarctos americanus</name>
    <dbReference type="NCBI Taxonomy" id="9643"/>
    <lineage>
        <taxon>Eukaryota</taxon>
        <taxon>Metazoa</taxon>
        <taxon>Chordata</taxon>
        <taxon>Craniata</taxon>
        <taxon>Vertebrata</taxon>
        <taxon>Euteleostomi</taxon>
        <taxon>Mammalia</taxon>
        <taxon>Eutheria</taxon>
        <taxon>Laurasiatheria</taxon>
        <taxon>Carnivora</taxon>
        <taxon>Caniformia</taxon>
        <taxon>Ursidae</taxon>
        <taxon>Ursus</taxon>
    </lineage>
</organism>
<dbReference type="AlphaFoldDB" id="A0A452S7F8"/>
<keyword evidence="3" id="KW-1185">Reference proteome</keyword>
<protein>
    <submittedName>
        <fullName evidence="2">Uncharacterized protein</fullName>
    </submittedName>
</protein>
<dbReference type="Ensembl" id="ENSUAMT00000031401.1">
    <property type="protein sequence ID" value="ENSUAMP00000028114.1"/>
    <property type="gene ID" value="ENSUAMG00000021724.1"/>
</dbReference>
<proteinExistence type="predicted"/>
<name>A0A452S7F8_URSAM</name>
<accession>A0A452S7F8</accession>
<feature type="compositionally biased region" description="Basic and acidic residues" evidence="1">
    <location>
        <begin position="78"/>
        <end position="92"/>
    </location>
</feature>
<evidence type="ECO:0000313" key="3">
    <source>
        <dbReference type="Proteomes" id="UP000291022"/>
    </source>
</evidence>
<feature type="compositionally biased region" description="Polar residues" evidence="1">
    <location>
        <begin position="109"/>
        <end position="125"/>
    </location>
</feature>
<feature type="region of interest" description="Disordered" evidence="1">
    <location>
        <begin position="62"/>
        <end position="125"/>
    </location>
</feature>
<sequence>MKVEEEKAGVGKLDPANYRRRCQDQEDCRSIHIGLSVPSYPQRKRDQQGRLPGLQKVCWGLQPDKPQQELTGAGNRGSSRDSNVDHVSRTREFLGGASGGSHLLGSPDGATSSGDSVMSHWGQGSQHPLLCCPCRPTSLPRDTFSQAEPRLSL</sequence>
<reference evidence="2" key="2">
    <citation type="submission" date="2025-08" db="UniProtKB">
        <authorList>
            <consortium name="Ensembl"/>
        </authorList>
    </citation>
    <scope>IDENTIFICATION</scope>
</reference>
<reference evidence="2" key="3">
    <citation type="submission" date="2025-09" db="UniProtKB">
        <authorList>
            <consortium name="Ensembl"/>
        </authorList>
    </citation>
    <scope>IDENTIFICATION</scope>
</reference>
<dbReference type="STRING" id="9643.ENSUAMP00000028114"/>
<reference evidence="3" key="1">
    <citation type="submission" date="2016-06" db="EMBL/GenBank/DDBJ databases">
        <title>De novo assembly and RNA-Seq shows season-dependent expression and editing in black bear kidneys.</title>
        <authorList>
            <person name="Korstanje R."/>
            <person name="Srivastava A."/>
            <person name="Sarsani V.K."/>
            <person name="Sheehan S.M."/>
            <person name="Seger R.L."/>
            <person name="Barter M.E."/>
            <person name="Lindqvist C."/>
            <person name="Brody L.C."/>
            <person name="Mullikin J.C."/>
        </authorList>
    </citation>
    <scope>NUCLEOTIDE SEQUENCE [LARGE SCALE GENOMIC DNA]</scope>
</reference>
<dbReference type="Proteomes" id="UP000291022">
    <property type="component" value="Unassembled WGS sequence"/>
</dbReference>
<dbReference type="OMA" id="DSVMSHW"/>